<dbReference type="Proteomes" id="UP000640485">
    <property type="component" value="Unassembled WGS sequence"/>
</dbReference>
<dbReference type="AlphaFoldDB" id="A0A934SGY1"/>
<evidence type="ECO:0000313" key="1">
    <source>
        <dbReference type="EMBL" id="MBK4217255.1"/>
    </source>
</evidence>
<dbReference type="RefSeq" id="WP_200687869.1">
    <property type="nucleotide sequence ID" value="NZ_JAEPRQ010000006.1"/>
</dbReference>
<dbReference type="InterPro" id="IPR010921">
    <property type="entry name" value="Trp_repressor/repl_initiator"/>
</dbReference>
<dbReference type="SUPFAM" id="SSF48295">
    <property type="entry name" value="TrpR-like"/>
    <property type="match status" value="1"/>
</dbReference>
<evidence type="ECO:0000313" key="2">
    <source>
        <dbReference type="Proteomes" id="UP000640485"/>
    </source>
</evidence>
<dbReference type="Gene3D" id="1.10.10.10">
    <property type="entry name" value="Winged helix-like DNA-binding domain superfamily/Winged helix DNA-binding domain"/>
    <property type="match status" value="1"/>
</dbReference>
<keyword evidence="2" id="KW-1185">Reference proteome</keyword>
<dbReference type="Pfam" id="PF06627">
    <property type="entry name" value="DUF1153"/>
    <property type="match status" value="1"/>
</dbReference>
<proteinExistence type="predicted"/>
<dbReference type="InterPro" id="IPR009534">
    <property type="entry name" value="DUF1153"/>
</dbReference>
<protein>
    <submittedName>
        <fullName evidence="1">DUF1153 domain-containing protein</fullName>
    </submittedName>
</protein>
<reference evidence="1" key="1">
    <citation type="submission" date="2021-01" db="EMBL/GenBank/DDBJ databases">
        <title>Paracoccus amoyensis sp. nov., isolated from the surface seawater along the coast of Xiamen Island, China.</title>
        <authorList>
            <person name="Lyu L."/>
        </authorList>
    </citation>
    <scope>NUCLEOTIDE SEQUENCE</scope>
    <source>
        <strain evidence="1">MJ17</strain>
    </source>
</reference>
<gene>
    <name evidence="1" type="ORF">JJJ17_15095</name>
</gene>
<dbReference type="InterPro" id="IPR036388">
    <property type="entry name" value="WH-like_DNA-bd_sf"/>
</dbReference>
<dbReference type="EMBL" id="JAEPRQ010000006">
    <property type="protein sequence ID" value="MBK4217255.1"/>
    <property type="molecule type" value="Genomic_DNA"/>
</dbReference>
<accession>A0A934SGY1</accession>
<dbReference type="GO" id="GO:0043565">
    <property type="term" value="F:sequence-specific DNA binding"/>
    <property type="evidence" value="ECO:0007669"/>
    <property type="project" value="InterPro"/>
</dbReference>
<organism evidence="1 2">
    <name type="scientific">Paracoccus caeni</name>
    <dbReference type="NCBI Taxonomy" id="657651"/>
    <lineage>
        <taxon>Bacteria</taxon>
        <taxon>Pseudomonadati</taxon>
        <taxon>Pseudomonadota</taxon>
        <taxon>Alphaproteobacteria</taxon>
        <taxon>Rhodobacterales</taxon>
        <taxon>Paracoccaceae</taxon>
        <taxon>Paracoccus</taxon>
    </lineage>
</organism>
<sequence length="91" mass="10490">MFVKRSETPRTAILPDGTVLSLADLPPLDVRWVASRKETVVYAVAYGLLTREEALRRYGLSDEEFDAWVNAIRRHGRMALKVTALQRYRKQ</sequence>
<name>A0A934SGY1_9RHOB</name>
<comment type="caution">
    <text evidence="1">The sequence shown here is derived from an EMBL/GenBank/DDBJ whole genome shotgun (WGS) entry which is preliminary data.</text>
</comment>